<dbReference type="PANTHER" id="PTHR33209:SF1">
    <property type="entry name" value="PEPTIDASE S49 DOMAIN-CONTAINING PROTEIN"/>
    <property type="match status" value="1"/>
</dbReference>
<name>A0A7J4XDG0_9BACE</name>
<dbReference type="InterPro" id="IPR004635">
    <property type="entry name" value="Pept_S49_SppA"/>
</dbReference>
<sequence>MKDFFKFTLATVTGIILSSIVLFFIGIIVIFGIVSSSDTETVVKKNSVMMLDLNGTLVERTQESLEGIFSALTGDDSNVYGLDDILSSIKKAKENENIKGIYIQASSLSSSYASLQAIRNALNDFKESGKFIVAYSDGYTQGLYYLSSVADKVLLNPKGMIEWRGIASAPIFYKDLLQKVGIEMQIFKVGTYKSAVEPFIATEMSPANREQVTEFIGSIWGQVVDGVSASRHISPDSLNAYADRMLMFYPAEESVSCRLADTLIYKNNVRDYLKQLVDIDKDDRLPILGLSDMINVKKNVPKDKSGNIVAIYYASGEITDQGGSATSEDGIVGNKVIRDLRKLKEDKDVKAVVLRVNSPGGSAFASEQIWHAVKELKAEKPVIVSMGDYAASGGYYISCIADTIVAEPTTLTGSIGIFGIIPNVKELTDKVGLTYDVVKTNKFADFGNIMRPFNNDEKALMQMMITQGYDTFVTRCAEGRHMTKEAIEKIAEGRVWTGETAKELGLVDELGGIDKALDIAVKKADLEGYTVVAYPAKKDLFSSLLDTQPTSYVESQLLKSKLGDYYKDFSLLKNLSERSMIQARVPFELNIK</sequence>
<feature type="active site" description="Proton donor/acceptor" evidence="7">
    <location>
        <position position="193"/>
    </location>
</feature>
<evidence type="ECO:0000259" key="9">
    <source>
        <dbReference type="Pfam" id="PF01343"/>
    </source>
</evidence>
<dbReference type="Gene3D" id="3.90.226.10">
    <property type="entry name" value="2-enoyl-CoA Hydratase, Chain A, domain 1"/>
    <property type="match status" value="3"/>
</dbReference>
<evidence type="ECO:0000256" key="6">
    <source>
        <dbReference type="ARBA" id="ARBA00023136"/>
    </source>
</evidence>
<feature type="active site" description="Nucleophile" evidence="7">
    <location>
        <position position="392"/>
    </location>
</feature>
<dbReference type="NCBIfam" id="TIGR00705">
    <property type="entry name" value="SppA_67K"/>
    <property type="match status" value="1"/>
</dbReference>
<comment type="caution">
    <text evidence="10">The sequence shown here is derived from an EMBL/GenBank/DDBJ whole genome shotgun (WGS) entry which is preliminary data.</text>
</comment>
<evidence type="ECO:0000256" key="2">
    <source>
        <dbReference type="ARBA" id="ARBA00008683"/>
    </source>
</evidence>
<dbReference type="AlphaFoldDB" id="A0A7J4XDG0"/>
<evidence type="ECO:0000256" key="8">
    <source>
        <dbReference type="SAM" id="Phobius"/>
    </source>
</evidence>
<keyword evidence="4" id="KW-0378">Hydrolase</keyword>
<comment type="subcellular location">
    <subcellularLocation>
        <location evidence="1">Membrane</location>
    </subcellularLocation>
</comment>
<evidence type="ECO:0000313" key="11">
    <source>
        <dbReference type="Proteomes" id="UP000422221"/>
    </source>
</evidence>
<feature type="transmembrane region" description="Helical" evidence="8">
    <location>
        <begin position="7"/>
        <end position="34"/>
    </location>
</feature>
<reference evidence="10 11" key="1">
    <citation type="journal article" date="2019" name="Nat. Med.">
        <title>A library of human gut bacterial isolates paired with longitudinal multiomics data enables mechanistic microbiome research.</title>
        <authorList>
            <person name="Poyet M."/>
            <person name="Groussin M."/>
            <person name="Gibbons S.M."/>
            <person name="Avila-Pacheco J."/>
            <person name="Jiang X."/>
            <person name="Kearney S.M."/>
            <person name="Perrotta A.R."/>
            <person name="Berdy B."/>
            <person name="Zhao S."/>
            <person name="Lieberman T.D."/>
            <person name="Swanson P.K."/>
            <person name="Smith M."/>
            <person name="Roesemann S."/>
            <person name="Alexander J.E."/>
            <person name="Rich S.A."/>
            <person name="Livny J."/>
            <person name="Vlamakis H."/>
            <person name="Clish C."/>
            <person name="Bullock K."/>
            <person name="Deik A."/>
            <person name="Scott J."/>
            <person name="Pierce K.A."/>
            <person name="Xavier R.J."/>
            <person name="Alm E.J."/>
        </authorList>
    </citation>
    <scope>NUCLEOTIDE SEQUENCE [LARGE SCALE GENOMIC DNA]</scope>
    <source>
        <strain evidence="10 11">BIOML-A10</strain>
    </source>
</reference>
<keyword evidence="5" id="KW-0720">Serine protease</keyword>
<dbReference type="PIRSF" id="PIRSF001217">
    <property type="entry name" value="Protease_4_SppA"/>
    <property type="match status" value="1"/>
</dbReference>
<dbReference type="CDD" id="cd07018">
    <property type="entry name" value="S49_SppA_67K_type"/>
    <property type="match status" value="1"/>
</dbReference>
<keyword evidence="8" id="KW-0812">Transmembrane</keyword>
<organism evidence="10 11">
    <name type="scientific">Bacteroides salyersiae</name>
    <dbReference type="NCBI Taxonomy" id="291644"/>
    <lineage>
        <taxon>Bacteria</taxon>
        <taxon>Pseudomonadati</taxon>
        <taxon>Bacteroidota</taxon>
        <taxon>Bacteroidia</taxon>
        <taxon>Bacteroidales</taxon>
        <taxon>Bacteroidaceae</taxon>
        <taxon>Bacteroides</taxon>
    </lineage>
</organism>
<dbReference type="GO" id="GO:0016020">
    <property type="term" value="C:membrane"/>
    <property type="evidence" value="ECO:0007669"/>
    <property type="project" value="UniProtKB-SubCell"/>
</dbReference>
<dbReference type="InterPro" id="IPR004634">
    <property type="entry name" value="Pept_S49_pIV"/>
</dbReference>
<dbReference type="InterPro" id="IPR047272">
    <property type="entry name" value="S49_SppA_C"/>
</dbReference>
<evidence type="ECO:0000256" key="7">
    <source>
        <dbReference type="PIRSR" id="PIRSR001217-1"/>
    </source>
</evidence>
<dbReference type="EMBL" id="VWMK01000030">
    <property type="protein sequence ID" value="KAA3757873.1"/>
    <property type="molecule type" value="Genomic_DNA"/>
</dbReference>
<evidence type="ECO:0000256" key="4">
    <source>
        <dbReference type="ARBA" id="ARBA00022801"/>
    </source>
</evidence>
<evidence type="ECO:0000313" key="10">
    <source>
        <dbReference type="EMBL" id="KAA3757873.1"/>
    </source>
</evidence>
<dbReference type="NCBIfam" id="TIGR00706">
    <property type="entry name" value="SppA_dom"/>
    <property type="match status" value="1"/>
</dbReference>
<dbReference type="PANTHER" id="PTHR33209">
    <property type="entry name" value="PROTEASE 4"/>
    <property type="match status" value="1"/>
</dbReference>
<proteinExistence type="inferred from homology"/>
<dbReference type="Pfam" id="PF01343">
    <property type="entry name" value="Peptidase_S49"/>
    <property type="match status" value="2"/>
</dbReference>
<accession>A0A7J4XDG0</accession>
<gene>
    <name evidence="10" type="primary">sppA</name>
    <name evidence="10" type="ORF">F3F73_21585</name>
</gene>
<dbReference type="SUPFAM" id="SSF52096">
    <property type="entry name" value="ClpP/crotonase"/>
    <property type="match status" value="2"/>
</dbReference>
<dbReference type="GO" id="GO:0008236">
    <property type="term" value="F:serine-type peptidase activity"/>
    <property type="evidence" value="ECO:0007669"/>
    <property type="project" value="UniProtKB-KW"/>
</dbReference>
<dbReference type="GO" id="GO:0006465">
    <property type="term" value="P:signal peptide processing"/>
    <property type="evidence" value="ECO:0007669"/>
    <property type="project" value="InterPro"/>
</dbReference>
<dbReference type="CDD" id="cd07023">
    <property type="entry name" value="S49_Sppa_N_C"/>
    <property type="match status" value="1"/>
</dbReference>
<evidence type="ECO:0000256" key="1">
    <source>
        <dbReference type="ARBA" id="ARBA00004370"/>
    </source>
</evidence>
<keyword evidence="8" id="KW-1133">Transmembrane helix</keyword>
<evidence type="ECO:0000256" key="3">
    <source>
        <dbReference type="ARBA" id="ARBA00022670"/>
    </source>
</evidence>
<keyword evidence="6 8" id="KW-0472">Membrane</keyword>
<dbReference type="Gene3D" id="6.20.330.10">
    <property type="match status" value="1"/>
</dbReference>
<dbReference type="RefSeq" id="WP_130059191.1">
    <property type="nucleotide sequence ID" value="NZ_JADNPJ010000006.1"/>
</dbReference>
<keyword evidence="3" id="KW-0645">Protease</keyword>
<evidence type="ECO:0000256" key="5">
    <source>
        <dbReference type="ARBA" id="ARBA00022825"/>
    </source>
</evidence>
<feature type="domain" description="Peptidase S49" evidence="9">
    <location>
        <begin position="375"/>
        <end position="526"/>
    </location>
</feature>
<dbReference type="InterPro" id="IPR002142">
    <property type="entry name" value="Peptidase_S49"/>
</dbReference>
<comment type="similarity">
    <text evidence="2">Belongs to the peptidase S49 family.</text>
</comment>
<protein>
    <submittedName>
        <fullName evidence="10">Signal peptide peptidase SppA</fullName>
    </submittedName>
</protein>
<feature type="domain" description="Peptidase S49" evidence="9">
    <location>
        <begin position="125"/>
        <end position="279"/>
    </location>
</feature>
<dbReference type="Proteomes" id="UP000422221">
    <property type="component" value="Unassembled WGS sequence"/>
</dbReference>
<dbReference type="InterPro" id="IPR029045">
    <property type="entry name" value="ClpP/crotonase-like_dom_sf"/>
</dbReference>
<dbReference type="InterPro" id="IPR047217">
    <property type="entry name" value="S49_SppA_67K_type_N"/>
</dbReference>